<evidence type="ECO:0000313" key="3">
    <source>
        <dbReference type="EMBL" id="OXG22510.1"/>
    </source>
</evidence>
<dbReference type="Proteomes" id="UP000199727">
    <property type="component" value="Unassembled WGS sequence"/>
</dbReference>
<sequence>MIFMIPIHTFTLILHLFASAAYASRQPFLGGCLKSNSAPANSLAISAISPSQCATQCWSEREGTRYAYWDSRSDDKCLCSPFPANAEDFTLNNEDEASKTCAEGIAVYVRAPESPNFQVERKRAGKGGLGDVSRRAEGLCPTPLTACSVAGNSSIYEYAHKRYLQCLDLNVDLNSCGGCVNGVFGSTRRAHSAVDCTSLPGVASNAATCLYGQCRAFRCNNGYTLTKGHICVADS</sequence>
<reference evidence="3 4" key="1">
    <citation type="submission" date="2017-06" db="EMBL/GenBank/DDBJ databases">
        <title>Global population genomics of the pathogenic fungus Cryptococcus neoformans var. grubii.</title>
        <authorList>
            <person name="Cuomo C."/>
            <person name="Litvintseva A."/>
            <person name="Chen Y."/>
            <person name="Young S."/>
            <person name="Zeng Q."/>
            <person name="Chapman S."/>
            <person name="Gujja S."/>
            <person name="Saif S."/>
            <person name="Birren B."/>
        </authorList>
    </citation>
    <scope>NUCLEOTIDE SEQUENCE [LARGE SCALE GENOMIC DNA]</scope>
    <source>
        <strain evidence="3 4">Tu259-1</strain>
    </source>
</reference>
<keyword evidence="1" id="KW-0732">Signal</keyword>
<comment type="caution">
    <text evidence="3">The sequence shown here is derived from an EMBL/GenBank/DDBJ whole genome shotgun (WGS) entry which is preliminary data.</text>
</comment>
<dbReference type="Pfam" id="PF21671">
    <property type="entry name" value="CPL1-like"/>
    <property type="match status" value="1"/>
</dbReference>
<dbReference type="OrthoDB" id="439917at2759"/>
<evidence type="ECO:0000256" key="1">
    <source>
        <dbReference type="SAM" id="SignalP"/>
    </source>
</evidence>
<feature type="domain" description="Protein CPL1-like" evidence="2">
    <location>
        <begin position="165"/>
        <end position="231"/>
    </location>
</feature>
<organism evidence="3 4">
    <name type="scientific">Cryptococcus neoformans Tu259-1</name>
    <dbReference type="NCBI Taxonomy" id="1230072"/>
    <lineage>
        <taxon>Eukaryota</taxon>
        <taxon>Fungi</taxon>
        <taxon>Dikarya</taxon>
        <taxon>Basidiomycota</taxon>
        <taxon>Agaricomycotina</taxon>
        <taxon>Tremellomycetes</taxon>
        <taxon>Tremellales</taxon>
        <taxon>Cryptococcaceae</taxon>
        <taxon>Cryptococcus</taxon>
        <taxon>Cryptococcus neoformans species complex</taxon>
    </lineage>
</organism>
<dbReference type="InterPro" id="IPR038955">
    <property type="entry name" value="PriA/CPL1_fungi"/>
</dbReference>
<feature type="signal peptide" evidence="1">
    <location>
        <begin position="1"/>
        <end position="23"/>
    </location>
</feature>
<dbReference type="EMBL" id="AMKT01000040">
    <property type="protein sequence ID" value="OXG22510.1"/>
    <property type="molecule type" value="Genomic_DNA"/>
</dbReference>
<proteinExistence type="predicted"/>
<dbReference type="InterPro" id="IPR048661">
    <property type="entry name" value="CPL1-like"/>
</dbReference>
<dbReference type="PANTHER" id="PTHR35192">
    <property type="entry name" value="PROTEIN, PUTATIVE-RELATED"/>
    <property type="match status" value="1"/>
</dbReference>
<evidence type="ECO:0000313" key="4">
    <source>
        <dbReference type="Proteomes" id="UP000199727"/>
    </source>
</evidence>
<evidence type="ECO:0000259" key="2">
    <source>
        <dbReference type="Pfam" id="PF21671"/>
    </source>
</evidence>
<feature type="chain" id="PRO_5032366185" description="Protein CPL1-like domain-containing protein" evidence="1">
    <location>
        <begin position="24"/>
        <end position="235"/>
    </location>
</feature>
<dbReference type="PANTHER" id="PTHR35192:SF2">
    <property type="entry name" value="APPLE DOMAIN-CONTAINING PROTEIN"/>
    <property type="match status" value="1"/>
</dbReference>
<gene>
    <name evidence="3" type="ORF">C361_03174</name>
</gene>
<name>A0A854QFS6_CRYNE</name>
<dbReference type="AlphaFoldDB" id="A0A854QFS6"/>
<protein>
    <recommendedName>
        <fullName evidence="2">Protein CPL1-like domain-containing protein</fullName>
    </recommendedName>
</protein>
<accession>A0A854QFS6</accession>